<protein>
    <submittedName>
        <fullName evidence="2">Uncharacterized protein</fullName>
    </submittedName>
</protein>
<feature type="compositionally biased region" description="Basic and acidic residues" evidence="1">
    <location>
        <begin position="23"/>
        <end position="35"/>
    </location>
</feature>
<reference evidence="2" key="1">
    <citation type="submission" date="2023-05" db="EMBL/GenBank/DDBJ databases">
        <authorList>
            <person name="Huff M."/>
        </authorList>
    </citation>
    <scope>NUCLEOTIDE SEQUENCE</scope>
</reference>
<evidence type="ECO:0000256" key="1">
    <source>
        <dbReference type="SAM" id="MobiDB-lite"/>
    </source>
</evidence>
<accession>A0AAD2AEJ8</accession>
<evidence type="ECO:0000313" key="2">
    <source>
        <dbReference type="EMBL" id="CAI9786773.1"/>
    </source>
</evidence>
<sequence>MDFFKLKKFRNDHKPNQEVVTEPELHQEEPKKDSGDVWEDEDVEEDEKGETNSCEWRDIDAEGRQFWAGFDAVYARYCERMLFFDRLSAQQLGKVGSHTVSTPSPRLASKKLAYPLLPFAQKI</sequence>
<evidence type="ECO:0000313" key="3">
    <source>
        <dbReference type="Proteomes" id="UP000834106"/>
    </source>
</evidence>
<organism evidence="2 3">
    <name type="scientific">Fraxinus pennsylvanica</name>
    <dbReference type="NCBI Taxonomy" id="56036"/>
    <lineage>
        <taxon>Eukaryota</taxon>
        <taxon>Viridiplantae</taxon>
        <taxon>Streptophyta</taxon>
        <taxon>Embryophyta</taxon>
        <taxon>Tracheophyta</taxon>
        <taxon>Spermatophyta</taxon>
        <taxon>Magnoliopsida</taxon>
        <taxon>eudicotyledons</taxon>
        <taxon>Gunneridae</taxon>
        <taxon>Pentapetalae</taxon>
        <taxon>asterids</taxon>
        <taxon>lamiids</taxon>
        <taxon>Lamiales</taxon>
        <taxon>Oleaceae</taxon>
        <taxon>Oleeae</taxon>
        <taxon>Fraxinus</taxon>
    </lineage>
</organism>
<name>A0AAD2AEJ8_9LAMI</name>
<dbReference type="EMBL" id="OU503058">
    <property type="protein sequence ID" value="CAI9786773.1"/>
    <property type="molecule type" value="Genomic_DNA"/>
</dbReference>
<feature type="region of interest" description="Disordered" evidence="1">
    <location>
        <begin position="1"/>
        <end position="52"/>
    </location>
</feature>
<keyword evidence="3" id="KW-1185">Reference proteome</keyword>
<dbReference type="Proteomes" id="UP000834106">
    <property type="component" value="Chromosome 23"/>
</dbReference>
<dbReference type="AlphaFoldDB" id="A0AAD2AEJ8"/>
<feature type="compositionally biased region" description="Basic residues" evidence="1">
    <location>
        <begin position="1"/>
        <end position="11"/>
    </location>
</feature>
<gene>
    <name evidence="2" type="ORF">FPE_LOCUS34203</name>
</gene>
<dbReference type="PANTHER" id="PTHR46702">
    <property type="entry name" value="DNA LIGASE (DUF1666)-RELATED"/>
    <property type="match status" value="1"/>
</dbReference>
<feature type="compositionally biased region" description="Acidic residues" evidence="1">
    <location>
        <begin position="36"/>
        <end position="48"/>
    </location>
</feature>
<proteinExistence type="predicted"/>
<dbReference type="PANTHER" id="PTHR46702:SF1">
    <property type="entry name" value="DUF1666 FAMILY PROTEIN (DUF1666)"/>
    <property type="match status" value="1"/>
</dbReference>